<sequence length="114" mass="11664">MILSRHWTLAVAAAAEAATGLAFLAAPSTVGRFLFGAEIGGAGVPAARVAGIALIALAIASWRGSPLQAMLFYNAAATLYLAWLGLAGTFVGVFLWPAVVFHAVLTVLLAAGRR</sequence>
<comment type="caution">
    <text evidence="2">The sequence shown here is derived from an EMBL/GenBank/DDBJ whole genome shotgun (WGS) entry which is preliminary data.</text>
</comment>
<gene>
    <name evidence="2" type="ORF">GGQ64_004087</name>
</gene>
<organism evidence="2 3">
    <name type="scientific">Mycoplana azooxidifex</name>
    <dbReference type="NCBI Taxonomy" id="1636188"/>
    <lineage>
        <taxon>Bacteria</taxon>
        <taxon>Pseudomonadati</taxon>
        <taxon>Pseudomonadota</taxon>
        <taxon>Alphaproteobacteria</taxon>
        <taxon>Hyphomicrobiales</taxon>
        <taxon>Rhizobiaceae</taxon>
        <taxon>Mycoplana</taxon>
    </lineage>
</organism>
<name>A0A7W6DDX3_9HYPH</name>
<accession>A0A7W6DDX3</accession>
<feature type="transmembrane region" description="Helical" evidence="1">
    <location>
        <begin position="7"/>
        <end position="27"/>
    </location>
</feature>
<proteinExistence type="predicted"/>
<evidence type="ECO:0000256" key="1">
    <source>
        <dbReference type="SAM" id="Phobius"/>
    </source>
</evidence>
<dbReference type="Proteomes" id="UP000574761">
    <property type="component" value="Unassembled WGS sequence"/>
</dbReference>
<dbReference type="AlphaFoldDB" id="A0A7W6DDX3"/>
<reference evidence="2 3" key="1">
    <citation type="submission" date="2020-08" db="EMBL/GenBank/DDBJ databases">
        <title>Genomic Encyclopedia of Type Strains, Phase IV (KMG-IV): sequencing the most valuable type-strain genomes for metagenomic binning, comparative biology and taxonomic classification.</title>
        <authorList>
            <person name="Goeker M."/>
        </authorList>
    </citation>
    <scope>NUCLEOTIDE SEQUENCE [LARGE SCALE GENOMIC DNA]</scope>
    <source>
        <strain evidence="2 3">DSM 100211</strain>
    </source>
</reference>
<keyword evidence="1" id="KW-0812">Transmembrane</keyword>
<evidence type="ECO:0000313" key="2">
    <source>
        <dbReference type="EMBL" id="MBB3978852.1"/>
    </source>
</evidence>
<feature type="transmembrane region" description="Helical" evidence="1">
    <location>
        <begin position="39"/>
        <end position="59"/>
    </location>
</feature>
<evidence type="ECO:0000313" key="3">
    <source>
        <dbReference type="Proteomes" id="UP000574761"/>
    </source>
</evidence>
<keyword evidence="1" id="KW-1133">Transmembrane helix</keyword>
<keyword evidence="3" id="KW-1185">Reference proteome</keyword>
<keyword evidence="1" id="KW-0472">Membrane</keyword>
<protein>
    <submittedName>
        <fullName evidence="2">Putative exporter</fullName>
    </submittedName>
</protein>
<dbReference type="RefSeq" id="WP_183807096.1">
    <property type="nucleotide sequence ID" value="NZ_JACIEE010000008.1"/>
</dbReference>
<dbReference type="EMBL" id="JACIEE010000008">
    <property type="protein sequence ID" value="MBB3978852.1"/>
    <property type="molecule type" value="Genomic_DNA"/>
</dbReference>